<dbReference type="PANTHER" id="PTHR18868">
    <property type="entry name" value="OS07G0665300 PROTEIN-RELATED"/>
    <property type="match status" value="1"/>
</dbReference>
<dbReference type="Gramene" id="KXG22899">
    <property type="protein sequence ID" value="KXG22899"/>
    <property type="gene ID" value="SORBI_3008G023600"/>
</dbReference>
<dbReference type="STRING" id="4558.A0A1B6PAY4"/>
<dbReference type="eggNOG" id="ENOG502R3YG">
    <property type="taxonomic scope" value="Eukaryota"/>
</dbReference>
<dbReference type="AlphaFoldDB" id="A0A1B6PAY4"/>
<dbReference type="Gramene" id="KXG22900">
    <property type="protein sequence ID" value="KXG22900"/>
    <property type="gene ID" value="SORBI_3008G023600"/>
</dbReference>
<protein>
    <submittedName>
        <fullName evidence="1">Uncharacterized protein</fullName>
    </submittedName>
</protein>
<reference evidence="1" key="2">
    <citation type="submission" date="2017-02" db="EMBL/GenBank/DDBJ databases">
        <title>WGS assembly of Sorghum bicolor.</title>
        <authorList>
            <person name="Paterson A."/>
            <person name="Mullet J."/>
            <person name="Bowers J."/>
            <person name="Bruggmann R."/>
            <person name="Dubchak I."/>
            <person name="Grimwood J."/>
            <person name="Gundlach H."/>
            <person name="Haberer G."/>
            <person name="Hellsten U."/>
            <person name="Mitros T."/>
            <person name="Poliakov A."/>
            <person name="Schmutz J."/>
            <person name="Spannagl M."/>
            <person name="Tang H."/>
            <person name="Wang X."/>
            <person name="Wicker T."/>
            <person name="Bharti A."/>
            <person name="Chapman J."/>
            <person name="Feltus F."/>
            <person name="Gowik U."/>
            <person name="Grigoriev I."/>
            <person name="Lyons E."/>
            <person name="Maher C."/>
            <person name="Martis M."/>
            <person name="Narechania A."/>
            <person name="Otillar R."/>
            <person name="Penning B."/>
            <person name="Salamov A."/>
            <person name="Wang Y."/>
            <person name="Zhang L."/>
            <person name="Carpita N."/>
            <person name="Freeling M."/>
            <person name="Gingle A."/>
            <person name="Hash C."/>
            <person name="Keller B."/>
            <person name="Klein P."/>
            <person name="Kresovich S."/>
            <person name="Mccann M."/>
            <person name="Ming R."/>
            <person name="Peterson D."/>
            <person name="Rahman M."/>
            <person name="Ware D."/>
            <person name="Westhoff P."/>
            <person name="Mayer K."/>
            <person name="Messing J."/>
            <person name="Sims D."/>
            <person name="Jenkins J."/>
            <person name="Shu S."/>
            <person name="Rokhsar D."/>
        </authorList>
    </citation>
    <scope>NUCLEOTIDE SEQUENCE</scope>
</reference>
<sequence length="254" mass="27696">MLPSKRGADDLTRFSTKSSISGFWSELSDKAASKLSTSVVSIALTHGDLVGQNVIYASSGIAIECQPNFTKFATSAILVRALNAERNGHDNIKIEVCHKGNVAIGTVVEYDLDHVIAVVEVTSALDVYCVPLSHAEELMPDIKVVAVGRDISGKLMATSGTLTDSGRSEDRGHLMFSTCKLSEAMQGGALFEFDGNFVGMNLFSNMGRPLFLPRDIIFDRLNHFQTSMEKIIFPVLLKSVRHRKRLRCGTSLIS</sequence>
<dbReference type="InParanoid" id="A0A1B6PAY4"/>
<dbReference type="Gene3D" id="2.40.10.120">
    <property type="match status" value="1"/>
</dbReference>
<proteinExistence type="predicted"/>
<dbReference type="EMBL" id="CM000767">
    <property type="protein sequence ID" value="KXG22899.1"/>
    <property type="molecule type" value="Genomic_DNA"/>
</dbReference>
<reference evidence="2" key="3">
    <citation type="journal article" date="2018" name="Plant J.">
        <title>The Sorghum bicolor reference genome: improved assembly, gene annotations, a transcriptome atlas, and signatures of genome organization.</title>
        <authorList>
            <person name="McCormick R.F."/>
            <person name="Truong S.K."/>
            <person name="Sreedasyam A."/>
            <person name="Jenkins J."/>
            <person name="Shu S."/>
            <person name="Sims D."/>
            <person name="Kennedy M."/>
            <person name="Amirebrahimi M."/>
            <person name="Weers B.D."/>
            <person name="McKinley B."/>
            <person name="Mattison A."/>
            <person name="Morishige D.T."/>
            <person name="Grimwood J."/>
            <person name="Schmutz J."/>
            <person name="Mullet J.E."/>
        </authorList>
    </citation>
    <scope>NUCLEOTIDE SEQUENCE [LARGE SCALE GENOMIC DNA]</scope>
    <source>
        <strain evidence="2">cv. BTx623</strain>
    </source>
</reference>
<dbReference type="SUPFAM" id="SSF50494">
    <property type="entry name" value="Trypsin-like serine proteases"/>
    <property type="match status" value="1"/>
</dbReference>
<keyword evidence="2" id="KW-1185">Reference proteome</keyword>
<evidence type="ECO:0000313" key="2">
    <source>
        <dbReference type="Proteomes" id="UP000000768"/>
    </source>
</evidence>
<dbReference type="PANTHER" id="PTHR18868:SF38">
    <property type="entry name" value="OS01G0776500 PROTEIN"/>
    <property type="match status" value="1"/>
</dbReference>
<dbReference type="EMBL" id="CM000767">
    <property type="protein sequence ID" value="KXG22900.1"/>
    <property type="molecule type" value="Genomic_DNA"/>
</dbReference>
<evidence type="ECO:0000313" key="1">
    <source>
        <dbReference type="EMBL" id="KXG22899.1"/>
    </source>
</evidence>
<dbReference type="Proteomes" id="UP000000768">
    <property type="component" value="Chromosome 8"/>
</dbReference>
<dbReference type="InterPro" id="IPR009003">
    <property type="entry name" value="Peptidase_S1_PA"/>
</dbReference>
<dbReference type="OMA" id="PWGTTLN"/>
<name>A0A1B6PAY4_SORBI</name>
<accession>A0A1B6PAY4</accession>
<gene>
    <name evidence="1" type="ORF">SORBI_3008G023600</name>
</gene>
<organism evidence="1 2">
    <name type="scientific">Sorghum bicolor</name>
    <name type="common">Sorghum</name>
    <name type="synonym">Sorghum vulgare</name>
    <dbReference type="NCBI Taxonomy" id="4558"/>
    <lineage>
        <taxon>Eukaryota</taxon>
        <taxon>Viridiplantae</taxon>
        <taxon>Streptophyta</taxon>
        <taxon>Embryophyta</taxon>
        <taxon>Tracheophyta</taxon>
        <taxon>Spermatophyta</taxon>
        <taxon>Magnoliopsida</taxon>
        <taxon>Liliopsida</taxon>
        <taxon>Poales</taxon>
        <taxon>Poaceae</taxon>
        <taxon>PACMAD clade</taxon>
        <taxon>Panicoideae</taxon>
        <taxon>Andropogonodae</taxon>
        <taxon>Andropogoneae</taxon>
        <taxon>Sorghinae</taxon>
        <taxon>Sorghum</taxon>
    </lineage>
</organism>
<dbReference type="Pfam" id="PF13365">
    <property type="entry name" value="Trypsin_2"/>
    <property type="match status" value="1"/>
</dbReference>
<reference evidence="1 2" key="1">
    <citation type="journal article" date="2009" name="Nature">
        <title>The Sorghum bicolor genome and the diversification of grasses.</title>
        <authorList>
            <person name="Paterson A.H."/>
            <person name="Bowers J.E."/>
            <person name="Bruggmann R."/>
            <person name="Dubchak I."/>
            <person name="Grimwood J."/>
            <person name="Gundlach H."/>
            <person name="Haberer G."/>
            <person name="Hellsten U."/>
            <person name="Mitros T."/>
            <person name="Poliakov A."/>
            <person name="Schmutz J."/>
            <person name="Spannagl M."/>
            <person name="Tang H."/>
            <person name="Wang X."/>
            <person name="Wicker T."/>
            <person name="Bharti A.K."/>
            <person name="Chapman J."/>
            <person name="Feltus F.A."/>
            <person name="Gowik U."/>
            <person name="Grigoriev I.V."/>
            <person name="Lyons E."/>
            <person name="Maher C.A."/>
            <person name="Martis M."/>
            <person name="Narechania A."/>
            <person name="Otillar R.P."/>
            <person name="Penning B.W."/>
            <person name="Salamov A.A."/>
            <person name="Wang Y."/>
            <person name="Zhang L."/>
            <person name="Carpita N.C."/>
            <person name="Freeling M."/>
            <person name="Gingle A.R."/>
            <person name="Hash C.T."/>
            <person name="Keller B."/>
            <person name="Klein P."/>
            <person name="Kresovich S."/>
            <person name="McCann M.C."/>
            <person name="Ming R."/>
            <person name="Peterson D.G."/>
            <person name="Mehboob-ur-Rahman"/>
            <person name="Ware D."/>
            <person name="Westhoff P."/>
            <person name="Mayer K.F."/>
            <person name="Messing J."/>
            <person name="Rokhsar D.S."/>
        </authorList>
    </citation>
    <scope>NUCLEOTIDE SEQUENCE [LARGE SCALE GENOMIC DNA]</scope>
    <source>
        <strain evidence="2">cv. BTx623</strain>
    </source>
</reference>